<organism evidence="2 3">
    <name type="scientific">Apatococcus lobatus</name>
    <dbReference type="NCBI Taxonomy" id="904363"/>
    <lineage>
        <taxon>Eukaryota</taxon>
        <taxon>Viridiplantae</taxon>
        <taxon>Chlorophyta</taxon>
        <taxon>core chlorophytes</taxon>
        <taxon>Trebouxiophyceae</taxon>
        <taxon>Chlorellales</taxon>
        <taxon>Chlorellaceae</taxon>
        <taxon>Apatococcus</taxon>
    </lineage>
</organism>
<proteinExistence type="predicted"/>
<evidence type="ECO:0000313" key="2">
    <source>
        <dbReference type="EMBL" id="KAK9840211.1"/>
    </source>
</evidence>
<protein>
    <submittedName>
        <fullName evidence="2">Uncharacterized protein</fullName>
    </submittedName>
</protein>
<sequence length="166" mass="18504">MPADKQGKYPKDSGNDVQTTTSWRQTIRREVRTAQAFEPTWGYLRAPKPAGGPRPLTRRSVKYVNPKGGTWTLASKIVPAAAISGEDKREAGQQLLQTIKKNGGQLPARLNAERAAGLTHAMRTEHIKLNGNRYDTSNSAYGQRLNIEPFVMRPKRRVYDGVADIF</sequence>
<dbReference type="EMBL" id="JALJOS010000004">
    <property type="protein sequence ID" value="KAK9840211.1"/>
    <property type="molecule type" value="Genomic_DNA"/>
</dbReference>
<feature type="compositionally biased region" description="Polar residues" evidence="1">
    <location>
        <begin position="15"/>
        <end position="24"/>
    </location>
</feature>
<reference evidence="2 3" key="1">
    <citation type="journal article" date="2024" name="Nat. Commun.">
        <title>Phylogenomics reveals the evolutionary origins of lichenization in chlorophyte algae.</title>
        <authorList>
            <person name="Puginier C."/>
            <person name="Libourel C."/>
            <person name="Otte J."/>
            <person name="Skaloud P."/>
            <person name="Haon M."/>
            <person name="Grisel S."/>
            <person name="Petersen M."/>
            <person name="Berrin J.G."/>
            <person name="Delaux P.M."/>
            <person name="Dal Grande F."/>
            <person name="Keller J."/>
        </authorList>
    </citation>
    <scope>NUCLEOTIDE SEQUENCE [LARGE SCALE GENOMIC DNA]</scope>
    <source>
        <strain evidence="2 3">SAG 2145</strain>
    </source>
</reference>
<accession>A0AAW1S2H5</accession>
<feature type="region of interest" description="Disordered" evidence="1">
    <location>
        <begin position="1"/>
        <end position="24"/>
    </location>
</feature>
<dbReference type="AlphaFoldDB" id="A0AAW1S2H5"/>
<evidence type="ECO:0000313" key="3">
    <source>
        <dbReference type="Proteomes" id="UP001438707"/>
    </source>
</evidence>
<keyword evidence="3" id="KW-1185">Reference proteome</keyword>
<evidence type="ECO:0000256" key="1">
    <source>
        <dbReference type="SAM" id="MobiDB-lite"/>
    </source>
</evidence>
<name>A0AAW1S2H5_9CHLO</name>
<gene>
    <name evidence="2" type="ORF">WJX74_005546</name>
</gene>
<feature type="compositionally biased region" description="Basic and acidic residues" evidence="1">
    <location>
        <begin position="1"/>
        <end position="14"/>
    </location>
</feature>
<comment type="caution">
    <text evidence="2">The sequence shown here is derived from an EMBL/GenBank/DDBJ whole genome shotgun (WGS) entry which is preliminary data.</text>
</comment>
<dbReference type="Proteomes" id="UP001438707">
    <property type="component" value="Unassembled WGS sequence"/>
</dbReference>